<organism evidence="1">
    <name type="scientific">Arundo donax</name>
    <name type="common">Giant reed</name>
    <name type="synonym">Donax arundinaceus</name>
    <dbReference type="NCBI Taxonomy" id="35708"/>
    <lineage>
        <taxon>Eukaryota</taxon>
        <taxon>Viridiplantae</taxon>
        <taxon>Streptophyta</taxon>
        <taxon>Embryophyta</taxon>
        <taxon>Tracheophyta</taxon>
        <taxon>Spermatophyta</taxon>
        <taxon>Magnoliopsida</taxon>
        <taxon>Liliopsida</taxon>
        <taxon>Poales</taxon>
        <taxon>Poaceae</taxon>
        <taxon>PACMAD clade</taxon>
        <taxon>Arundinoideae</taxon>
        <taxon>Arundineae</taxon>
        <taxon>Arundo</taxon>
    </lineage>
</organism>
<protein>
    <submittedName>
        <fullName evidence="1">Uncharacterized protein</fullName>
    </submittedName>
</protein>
<sequence>MVSQRVVLSREEGEGRAISLALRAVPGVLRVARPRFHRVDELK</sequence>
<reference evidence="1" key="2">
    <citation type="journal article" date="2015" name="Data Brief">
        <title>Shoot transcriptome of the giant reed, Arundo donax.</title>
        <authorList>
            <person name="Barrero R.A."/>
            <person name="Guerrero F.D."/>
            <person name="Moolhuijzen P."/>
            <person name="Goolsby J.A."/>
            <person name="Tidwell J."/>
            <person name="Bellgard S.E."/>
            <person name="Bellgard M.I."/>
        </authorList>
    </citation>
    <scope>NUCLEOTIDE SEQUENCE</scope>
    <source>
        <tissue evidence="1">Shoot tissue taken approximately 20 cm above the soil surface</tissue>
    </source>
</reference>
<evidence type="ECO:0000313" key="1">
    <source>
        <dbReference type="EMBL" id="JAD40437.1"/>
    </source>
</evidence>
<accession>A0A0A9A072</accession>
<reference evidence="1" key="1">
    <citation type="submission" date="2014-09" db="EMBL/GenBank/DDBJ databases">
        <authorList>
            <person name="Magalhaes I.L.F."/>
            <person name="Oliveira U."/>
            <person name="Santos F.R."/>
            <person name="Vidigal T.H.D.A."/>
            <person name="Brescovit A.D."/>
            <person name="Santos A.J."/>
        </authorList>
    </citation>
    <scope>NUCLEOTIDE SEQUENCE</scope>
    <source>
        <tissue evidence="1">Shoot tissue taken approximately 20 cm above the soil surface</tissue>
    </source>
</reference>
<name>A0A0A9A072_ARUDO</name>
<proteinExistence type="predicted"/>
<dbReference type="EMBL" id="GBRH01257458">
    <property type="protein sequence ID" value="JAD40437.1"/>
    <property type="molecule type" value="Transcribed_RNA"/>
</dbReference>
<dbReference type="AlphaFoldDB" id="A0A0A9A072"/>